<evidence type="ECO:0000259" key="1">
    <source>
        <dbReference type="Pfam" id="PF08609"/>
    </source>
</evidence>
<feature type="domain" description="Nucleotide exchange factor Fes1" evidence="1">
    <location>
        <begin position="57"/>
        <end position="151"/>
    </location>
</feature>
<dbReference type="InterPro" id="IPR013918">
    <property type="entry name" value="Nucleotide_exch_fac_Fes1"/>
</dbReference>
<organism evidence="2 3">
    <name type="scientific">Symbiochloris irregularis</name>
    <dbReference type="NCBI Taxonomy" id="706552"/>
    <lineage>
        <taxon>Eukaryota</taxon>
        <taxon>Viridiplantae</taxon>
        <taxon>Chlorophyta</taxon>
        <taxon>core chlorophytes</taxon>
        <taxon>Trebouxiophyceae</taxon>
        <taxon>Trebouxiales</taxon>
        <taxon>Trebouxiaceae</taxon>
        <taxon>Symbiochloris</taxon>
    </lineage>
</organism>
<proteinExistence type="predicted"/>
<dbReference type="InterPro" id="IPR050693">
    <property type="entry name" value="Hsp70_NEF-Inhibitors"/>
</dbReference>
<dbReference type="Proteomes" id="UP001465755">
    <property type="component" value="Unassembled WGS sequence"/>
</dbReference>
<evidence type="ECO:0000313" key="2">
    <source>
        <dbReference type="EMBL" id="KAK9798155.1"/>
    </source>
</evidence>
<accession>A0AAW1NX76</accession>
<dbReference type="GO" id="GO:0000774">
    <property type="term" value="F:adenyl-nucleotide exchange factor activity"/>
    <property type="evidence" value="ECO:0007669"/>
    <property type="project" value="TreeGrafter"/>
</dbReference>
<reference evidence="2 3" key="1">
    <citation type="journal article" date="2024" name="Nat. Commun.">
        <title>Phylogenomics reveals the evolutionary origins of lichenization in chlorophyte algae.</title>
        <authorList>
            <person name="Puginier C."/>
            <person name="Libourel C."/>
            <person name="Otte J."/>
            <person name="Skaloud P."/>
            <person name="Haon M."/>
            <person name="Grisel S."/>
            <person name="Petersen M."/>
            <person name="Berrin J.G."/>
            <person name="Delaux P.M."/>
            <person name="Dal Grande F."/>
            <person name="Keller J."/>
        </authorList>
    </citation>
    <scope>NUCLEOTIDE SEQUENCE [LARGE SCALE GENOMIC DNA]</scope>
    <source>
        <strain evidence="2 3">SAG 2036</strain>
    </source>
</reference>
<dbReference type="InterPro" id="IPR011989">
    <property type="entry name" value="ARM-like"/>
</dbReference>
<evidence type="ECO:0000313" key="3">
    <source>
        <dbReference type="Proteomes" id="UP001465755"/>
    </source>
</evidence>
<gene>
    <name evidence="2" type="ORF">WJX73_000715</name>
</gene>
<dbReference type="Gene3D" id="1.25.10.10">
    <property type="entry name" value="Leucine-rich Repeat Variant"/>
    <property type="match status" value="1"/>
</dbReference>
<dbReference type="PANTHER" id="PTHR19316:SF32">
    <property type="entry name" value="ARM REPEAT SUPERFAMILY PROTEIN"/>
    <property type="match status" value="1"/>
</dbReference>
<name>A0AAW1NX76_9CHLO</name>
<dbReference type="EMBL" id="JALJOQ010000101">
    <property type="protein sequence ID" value="KAK9798155.1"/>
    <property type="molecule type" value="Genomic_DNA"/>
</dbReference>
<comment type="caution">
    <text evidence="2">The sequence shown here is derived from an EMBL/GenBank/DDBJ whole genome shotgun (WGS) entry which is preliminary data.</text>
</comment>
<sequence length="232" mass="24296">MLVLLTYSRKSFAADGIQEAYPSAFHGLGTVNESSTASWDVTDLSQARGSGKADNSLEALLHWAIEHSDHGELADQAEVARKVAYDRRDAALRQPEIQQIFEQLRQQPSEAQLMKEAAAFLAAPNSTEDEKITAAEALEALVEPLDNAQDLVGLGVLPALLSMLRAGGQQGSAAAKVLAMAAANAASIQTAILEGEPSIMHALLQCKDSEADACAGAGPLAARCASSGVLQC</sequence>
<dbReference type="InterPro" id="IPR016024">
    <property type="entry name" value="ARM-type_fold"/>
</dbReference>
<dbReference type="AlphaFoldDB" id="A0AAW1NX76"/>
<dbReference type="Pfam" id="PF08609">
    <property type="entry name" value="Fes1"/>
    <property type="match status" value="1"/>
</dbReference>
<dbReference type="PANTHER" id="PTHR19316">
    <property type="entry name" value="PROTEIN FOLDING REGULATOR"/>
    <property type="match status" value="1"/>
</dbReference>
<dbReference type="GO" id="GO:0005783">
    <property type="term" value="C:endoplasmic reticulum"/>
    <property type="evidence" value="ECO:0007669"/>
    <property type="project" value="TreeGrafter"/>
</dbReference>
<dbReference type="SUPFAM" id="SSF48371">
    <property type="entry name" value="ARM repeat"/>
    <property type="match status" value="1"/>
</dbReference>
<keyword evidence="3" id="KW-1185">Reference proteome</keyword>
<protein>
    <recommendedName>
        <fullName evidence="1">Nucleotide exchange factor Fes1 domain-containing protein</fullName>
    </recommendedName>
</protein>